<protein>
    <recommendedName>
        <fullName evidence="7">Fe2OG dioxygenase domain-containing protein</fullName>
    </recommendedName>
</protein>
<feature type="region of interest" description="Disordered" evidence="6">
    <location>
        <begin position="121"/>
        <end position="140"/>
    </location>
</feature>
<dbReference type="PANTHER" id="PTHR10209:SF804">
    <property type="entry name" value="FE2OG DIOXYGENASE DOMAIN-CONTAINING PROTEIN"/>
    <property type="match status" value="1"/>
</dbReference>
<comment type="similarity">
    <text evidence="1 5">Belongs to the iron/ascorbate-dependent oxidoreductase family.</text>
</comment>
<dbReference type="PANTHER" id="PTHR10209">
    <property type="entry name" value="OXIDOREDUCTASE, 2OG-FE II OXYGENASE FAMILY PROTEIN"/>
    <property type="match status" value="1"/>
</dbReference>
<dbReference type="Pfam" id="PF14226">
    <property type="entry name" value="DIOX_N"/>
    <property type="match status" value="1"/>
</dbReference>
<dbReference type="InterPro" id="IPR026992">
    <property type="entry name" value="DIOX_N"/>
</dbReference>
<sequence length="355" mass="39700">MAPSATLPEEVEAEVEYVIVHGGKGTLKRPILKGKAMKPTFEEIPQVDFANLDSGNIKDREAIAANVRQAFSNVGFMYAVNHGISEELQADCHINNSDTIKGYEALLETKLDQKTRGDLKEAFSVGPSPYDPEQKPPPGLDLSKYPKKANQWPEQPADFRKVMYEYRSALLEFGIKLMRVIALALGQEETYFDNLTGVDFAETRALHYPSQDIPEDVGIGAHADYSWFTLVNQLSPTPALEVLNQNGHWISAPPIPNTLVVNVGDFLERASNDYFVSTVHRVVNKTGEERYSIPFFFMGAPDFMIQTVPSCITPERPARYEPINTAEWIRERLLRARYKHPAGIAARAKEAMGEA</sequence>
<evidence type="ECO:0000256" key="3">
    <source>
        <dbReference type="ARBA" id="ARBA00023002"/>
    </source>
</evidence>
<keyword evidence="3 5" id="KW-0560">Oxidoreductase</keyword>
<evidence type="ECO:0000256" key="1">
    <source>
        <dbReference type="ARBA" id="ARBA00008056"/>
    </source>
</evidence>
<keyword evidence="4 5" id="KW-0408">Iron</keyword>
<dbReference type="Pfam" id="PF03171">
    <property type="entry name" value="2OG-FeII_Oxy"/>
    <property type="match status" value="1"/>
</dbReference>
<dbReference type="GO" id="GO:0044283">
    <property type="term" value="P:small molecule biosynthetic process"/>
    <property type="evidence" value="ECO:0007669"/>
    <property type="project" value="UniProtKB-ARBA"/>
</dbReference>
<comment type="caution">
    <text evidence="8">The sequence shown here is derived from an EMBL/GenBank/DDBJ whole genome shotgun (WGS) entry which is preliminary data.</text>
</comment>
<evidence type="ECO:0000256" key="5">
    <source>
        <dbReference type="RuleBase" id="RU003682"/>
    </source>
</evidence>
<dbReference type="PRINTS" id="PR00682">
    <property type="entry name" value="IPNSYNTHASE"/>
</dbReference>
<dbReference type="PROSITE" id="PS51471">
    <property type="entry name" value="FE2OG_OXY"/>
    <property type="match status" value="1"/>
</dbReference>
<gene>
    <name evidence="8" type="ORF">BP5796_12824</name>
</gene>
<dbReference type="GO" id="GO:0046872">
    <property type="term" value="F:metal ion binding"/>
    <property type="evidence" value="ECO:0007669"/>
    <property type="project" value="UniProtKB-KW"/>
</dbReference>
<evidence type="ECO:0000256" key="6">
    <source>
        <dbReference type="SAM" id="MobiDB-lite"/>
    </source>
</evidence>
<dbReference type="GO" id="GO:0016491">
    <property type="term" value="F:oxidoreductase activity"/>
    <property type="evidence" value="ECO:0007669"/>
    <property type="project" value="UniProtKB-KW"/>
</dbReference>
<dbReference type="AlphaFoldDB" id="A0A3D8Q7H3"/>
<dbReference type="SUPFAM" id="SSF51197">
    <property type="entry name" value="Clavaminate synthase-like"/>
    <property type="match status" value="1"/>
</dbReference>
<dbReference type="Proteomes" id="UP000256328">
    <property type="component" value="Unassembled WGS sequence"/>
</dbReference>
<proteinExistence type="inferred from homology"/>
<dbReference type="OrthoDB" id="288590at2759"/>
<name>A0A3D8Q7H3_9HELO</name>
<feature type="domain" description="Fe2OG dioxygenase" evidence="7">
    <location>
        <begin position="199"/>
        <end position="299"/>
    </location>
</feature>
<dbReference type="InterPro" id="IPR005123">
    <property type="entry name" value="Oxoglu/Fe-dep_dioxygenase_dom"/>
</dbReference>
<keyword evidence="9" id="KW-1185">Reference proteome</keyword>
<evidence type="ECO:0000256" key="2">
    <source>
        <dbReference type="ARBA" id="ARBA00022723"/>
    </source>
</evidence>
<reference evidence="8 9" key="1">
    <citation type="journal article" date="2018" name="IMA Fungus">
        <title>IMA Genome-F 9: Draft genome sequence of Annulohypoxylon stygium, Aspergillus mulundensis, Berkeleyomyces basicola (syn. Thielaviopsis basicola), Ceratocystis smalleyi, two Cercospora beticola strains, Coleophoma cylindrospora, Fusarium fracticaudum, Phialophora cf. hyalina, and Morchella septimelata.</title>
        <authorList>
            <person name="Wingfield B.D."/>
            <person name="Bills G.F."/>
            <person name="Dong Y."/>
            <person name="Huang W."/>
            <person name="Nel W.J."/>
            <person name="Swalarsk-Parry B.S."/>
            <person name="Vaghefi N."/>
            <person name="Wilken P.M."/>
            <person name="An Z."/>
            <person name="de Beer Z.W."/>
            <person name="De Vos L."/>
            <person name="Chen L."/>
            <person name="Duong T.A."/>
            <person name="Gao Y."/>
            <person name="Hammerbacher A."/>
            <person name="Kikkert J.R."/>
            <person name="Li Y."/>
            <person name="Li H."/>
            <person name="Li K."/>
            <person name="Li Q."/>
            <person name="Liu X."/>
            <person name="Ma X."/>
            <person name="Naidoo K."/>
            <person name="Pethybridge S.J."/>
            <person name="Sun J."/>
            <person name="Steenkamp E.T."/>
            <person name="van der Nest M.A."/>
            <person name="van Wyk S."/>
            <person name="Wingfield M.J."/>
            <person name="Xiong C."/>
            <person name="Yue Q."/>
            <person name="Zhang X."/>
        </authorList>
    </citation>
    <scope>NUCLEOTIDE SEQUENCE [LARGE SCALE GENOMIC DNA]</scope>
    <source>
        <strain evidence="8 9">BP5796</strain>
    </source>
</reference>
<dbReference type="InterPro" id="IPR027443">
    <property type="entry name" value="IPNS-like_sf"/>
</dbReference>
<dbReference type="InterPro" id="IPR044861">
    <property type="entry name" value="IPNS-like_FE2OG_OXY"/>
</dbReference>
<evidence type="ECO:0000313" key="8">
    <source>
        <dbReference type="EMBL" id="RDW57374.1"/>
    </source>
</evidence>
<keyword evidence="2 5" id="KW-0479">Metal-binding</keyword>
<evidence type="ECO:0000313" key="9">
    <source>
        <dbReference type="Proteomes" id="UP000256328"/>
    </source>
</evidence>
<organism evidence="8 9">
    <name type="scientific">Coleophoma crateriformis</name>
    <dbReference type="NCBI Taxonomy" id="565419"/>
    <lineage>
        <taxon>Eukaryota</taxon>
        <taxon>Fungi</taxon>
        <taxon>Dikarya</taxon>
        <taxon>Ascomycota</taxon>
        <taxon>Pezizomycotina</taxon>
        <taxon>Leotiomycetes</taxon>
        <taxon>Helotiales</taxon>
        <taxon>Dermateaceae</taxon>
        <taxon>Coleophoma</taxon>
    </lineage>
</organism>
<evidence type="ECO:0000259" key="7">
    <source>
        <dbReference type="PROSITE" id="PS51471"/>
    </source>
</evidence>
<dbReference type="Gene3D" id="2.60.120.330">
    <property type="entry name" value="B-lactam Antibiotic, Isopenicillin N Synthase, Chain"/>
    <property type="match status" value="1"/>
</dbReference>
<evidence type="ECO:0000256" key="4">
    <source>
        <dbReference type="ARBA" id="ARBA00023004"/>
    </source>
</evidence>
<accession>A0A3D8Q7H3</accession>
<dbReference type="EMBL" id="PDLN01000023">
    <property type="protein sequence ID" value="RDW57374.1"/>
    <property type="molecule type" value="Genomic_DNA"/>
</dbReference>